<proteinExistence type="predicted"/>
<comment type="subcellular location">
    <subcellularLocation>
        <location evidence="1">Nucleus</location>
    </subcellularLocation>
</comment>
<feature type="region of interest" description="Disordered" evidence="5">
    <location>
        <begin position="390"/>
        <end position="419"/>
    </location>
</feature>
<feature type="compositionally biased region" description="Basic residues" evidence="5">
    <location>
        <begin position="66"/>
        <end position="75"/>
    </location>
</feature>
<sequence length="419" mass="43652">MSGGASPKQSQKPKDGNKRLGSLNSGFLSQSNRPGGLRSTGSGEPSTSQPSTSQPEQPVPNGQPAPKKRFIPKIRSRSETKGQTAAAAGVSGAAGDDQFKELIKQAQSDRRWERGGGRGRGSAAASNAQPAPKVMLNAGSVGDPRGVSGLRAPGPSIGGGGGGGRSGDKPSAARSRLGTGVKQEIIYDEDKDADEEPEGLAQPMLDYRQYYPTVLPMRPPGHDVGEADGDLLEDSKPPDLAHLLEDEVNVAESLGLGEEGSGEEHVVLLQMPDLLPSPAPPPAVDAAAAKLRHLRREDAPPAPVALSLKDLPSGKIGKMLVYESGAVKMQLGDVLFDVLPGTEAAFRQDIAAVSAADQACVFLGGVQQRVVACPDIGHLLSNEKVMGLQTNGMRPEEQLDKGTKSAKPMEIDVKPEEGS</sequence>
<evidence type="ECO:0000313" key="6">
    <source>
        <dbReference type="EMBL" id="KAK9914804.1"/>
    </source>
</evidence>
<feature type="compositionally biased region" description="Gly residues" evidence="5">
    <location>
        <begin position="156"/>
        <end position="165"/>
    </location>
</feature>
<gene>
    <name evidence="6" type="ORF">WJX75_000773</name>
</gene>
<dbReference type="EMBL" id="JALJOT010000005">
    <property type="protein sequence ID" value="KAK9914804.1"/>
    <property type="molecule type" value="Genomic_DNA"/>
</dbReference>
<feature type="compositionally biased region" description="Basic and acidic residues" evidence="5">
    <location>
        <begin position="97"/>
        <end position="116"/>
    </location>
</feature>
<comment type="caution">
    <text evidence="6">The sequence shown here is derived from an EMBL/GenBank/DDBJ whole genome shotgun (WGS) entry which is preliminary data.</text>
</comment>
<dbReference type="InterPro" id="IPR007811">
    <property type="entry name" value="RPC4"/>
</dbReference>
<feature type="compositionally biased region" description="Low complexity" evidence="5">
    <location>
        <begin position="39"/>
        <end position="56"/>
    </location>
</feature>
<evidence type="ECO:0000313" key="7">
    <source>
        <dbReference type="Proteomes" id="UP001491310"/>
    </source>
</evidence>
<keyword evidence="3" id="KW-0804">Transcription</keyword>
<reference evidence="6 7" key="1">
    <citation type="journal article" date="2024" name="Nat. Commun.">
        <title>Phylogenomics reveals the evolutionary origins of lichenization in chlorophyte algae.</title>
        <authorList>
            <person name="Puginier C."/>
            <person name="Libourel C."/>
            <person name="Otte J."/>
            <person name="Skaloud P."/>
            <person name="Haon M."/>
            <person name="Grisel S."/>
            <person name="Petersen M."/>
            <person name="Berrin J.G."/>
            <person name="Delaux P.M."/>
            <person name="Dal Grande F."/>
            <person name="Keller J."/>
        </authorList>
    </citation>
    <scope>NUCLEOTIDE SEQUENCE [LARGE SCALE GENOMIC DNA]</scope>
    <source>
        <strain evidence="6 7">SAG 216-7</strain>
    </source>
</reference>
<evidence type="ECO:0000256" key="4">
    <source>
        <dbReference type="ARBA" id="ARBA00023242"/>
    </source>
</evidence>
<feature type="compositionally biased region" description="Acidic residues" evidence="5">
    <location>
        <begin position="186"/>
        <end position="196"/>
    </location>
</feature>
<keyword evidence="4" id="KW-0539">Nucleus</keyword>
<feature type="compositionally biased region" description="Low complexity" evidence="5">
    <location>
        <begin position="85"/>
        <end position="95"/>
    </location>
</feature>
<evidence type="ECO:0000256" key="2">
    <source>
        <dbReference type="ARBA" id="ARBA00022478"/>
    </source>
</evidence>
<keyword evidence="7" id="KW-1185">Reference proteome</keyword>
<dbReference type="Proteomes" id="UP001491310">
    <property type="component" value="Unassembled WGS sequence"/>
</dbReference>
<feature type="compositionally biased region" description="Basic and acidic residues" evidence="5">
    <location>
        <begin position="394"/>
        <end position="419"/>
    </location>
</feature>
<feature type="compositionally biased region" description="Polar residues" evidence="5">
    <location>
        <begin position="22"/>
        <end position="33"/>
    </location>
</feature>
<evidence type="ECO:0008006" key="8">
    <source>
        <dbReference type="Google" id="ProtNLM"/>
    </source>
</evidence>
<evidence type="ECO:0000256" key="1">
    <source>
        <dbReference type="ARBA" id="ARBA00004123"/>
    </source>
</evidence>
<organism evidence="6 7">
    <name type="scientific">Coccomyxa subellipsoidea</name>
    <dbReference type="NCBI Taxonomy" id="248742"/>
    <lineage>
        <taxon>Eukaryota</taxon>
        <taxon>Viridiplantae</taxon>
        <taxon>Chlorophyta</taxon>
        <taxon>core chlorophytes</taxon>
        <taxon>Trebouxiophyceae</taxon>
        <taxon>Trebouxiophyceae incertae sedis</taxon>
        <taxon>Coccomyxaceae</taxon>
        <taxon>Coccomyxa</taxon>
    </lineage>
</organism>
<dbReference type="Pfam" id="PF05132">
    <property type="entry name" value="RNA_pol_Rpc4"/>
    <property type="match status" value="1"/>
</dbReference>
<dbReference type="PANTHER" id="PTHR13408">
    <property type="entry name" value="DNA-DIRECTED RNA POLYMERASE III"/>
    <property type="match status" value="1"/>
</dbReference>
<accession>A0ABR2YTG4</accession>
<protein>
    <recommendedName>
        <fullName evidence="8">DNA-directed RNA polymerase III subunit RPC4</fullName>
    </recommendedName>
</protein>
<evidence type="ECO:0000256" key="3">
    <source>
        <dbReference type="ARBA" id="ARBA00023163"/>
    </source>
</evidence>
<feature type="region of interest" description="Disordered" evidence="5">
    <location>
        <begin position="1"/>
        <end position="196"/>
    </location>
</feature>
<keyword evidence="2" id="KW-0240">DNA-directed RNA polymerase</keyword>
<dbReference type="PANTHER" id="PTHR13408:SF0">
    <property type="entry name" value="DNA-DIRECTED RNA POLYMERASE III SUBUNIT RPC4"/>
    <property type="match status" value="1"/>
</dbReference>
<name>A0ABR2YTG4_9CHLO</name>
<evidence type="ECO:0000256" key="5">
    <source>
        <dbReference type="SAM" id="MobiDB-lite"/>
    </source>
</evidence>